<keyword evidence="3" id="KW-1185">Reference proteome</keyword>
<reference evidence="1 3" key="1">
    <citation type="journal article" date="2008" name="Science">
        <title>The Physcomitrella genome reveals evolutionary insights into the conquest of land by plants.</title>
        <authorList>
            <person name="Rensing S."/>
            <person name="Lang D."/>
            <person name="Zimmer A."/>
            <person name="Terry A."/>
            <person name="Salamov A."/>
            <person name="Shapiro H."/>
            <person name="Nishiyama T."/>
            <person name="Perroud P.-F."/>
            <person name="Lindquist E."/>
            <person name="Kamisugi Y."/>
            <person name="Tanahashi T."/>
            <person name="Sakakibara K."/>
            <person name="Fujita T."/>
            <person name="Oishi K."/>
            <person name="Shin-I T."/>
            <person name="Kuroki Y."/>
            <person name="Toyoda A."/>
            <person name="Suzuki Y."/>
            <person name="Hashimoto A."/>
            <person name="Yamaguchi K."/>
            <person name="Sugano A."/>
            <person name="Kohara Y."/>
            <person name="Fujiyama A."/>
            <person name="Anterola A."/>
            <person name="Aoki S."/>
            <person name="Ashton N."/>
            <person name="Barbazuk W.B."/>
            <person name="Barker E."/>
            <person name="Bennetzen J."/>
            <person name="Bezanilla M."/>
            <person name="Blankenship R."/>
            <person name="Cho S.H."/>
            <person name="Dutcher S."/>
            <person name="Estelle M."/>
            <person name="Fawcett J.A."/>
            <person name="Gundlach H."/>
            <person name="Hanada K."/>
            <person name="Heyl A."/>
            <person name="Hicks K.A."/>
            <person name="Hugh J."/>
            <person name="Lohr M."/>
            <person name="Mayer K."/>
            <person name="Melkozernov A."/>
            <person name="Murata T."/>
            <person name="Nelson D."/>
            <person name="Pils B."/>
            <person name="Prigge M."/>
            <person name="Reiss B."/>
            <person name="Renner T."/>
            <person name="Rombauts S."/>
            <person name="Rushton P."/>
            <person name="Sanderfoot A."/>
            <person name="Schween G."/>
            <person name="Shiu S.-H."/>
            <person name="Stueber K."/>
            <person name="Theodoulou F.L."/>
            <person name="Tu H."/>
            <person name="Van de Peer Y."/>
            <person name="Verrier P.J."/>
            <person name="Waters E."/>
            <person name="Wood A."/>
            <person name="Yang L."/>
            <person name="Cove D."/>
            <person name="Cuming A."/>
            <person name="Hasebe M."/>
            <person name="Lucas S."/>
            <person name="Mishler D.B."/>
            <person name="Reski R."/>
            <person name="Grigoriev I."/>
            <person name="Quatrano R.S."/>
            <person name="Boore J.L."/>
        </authorList>
    </citation>
    <scope>NUCLEOTIDE SEQUENCE [LARGE SCALE GENOMIC DNA]</scope>
    <source>
        <strain evidence="2 3">cv. Gransden 2004</strain>
    </source>
</reference>
<name>A0A2K1J466_PHYPA</name>
<dbReference type="InParanoid" id="A0A2K1J466"/>
<sequence length="111" mass="12579">MIRSVLQAMVQWPLTSRGICQFGMATCIHILIRGVSRAPSGMVTVDWVQCTSFFGKFMDNTGTFWEDCKIPKKRLLTSLEIKVVLIGLLFQLRMRCRQEELHSSVAGRQGS</sequence>
<proteinExistence type="predicted"/>
<accession>A0A2K1J466</accession>
<protein>
    <submittedName>
        <fullName evidence="1 2">Uncharacterized protein</fullName>
    </submittedName>
</protein>
<dbReference type="Gramene" id="Pp3c17_16310V3.1">
    <property type="protein sequence ID" value="PAC:32907005.CDS.1"/>
    <property type="gene ID" value="Pp3c17_16310"/>
</dbReference>
<dbReference type="EMBL" id="ABEU02000017">
    <property type="protein sequence ID" value="PNR36316.1"/>
    <property type="molecule type" value="Genomic_DNA"/>
</dbReference>
<evidence type="ECO:0000313" key="2">
    <source>
        <dbReference type="EnsemblPlants" id="PAC:32907005.CDS.1"/>
    </source>
</evidence>
<dbReference type="EnsemblPlants" id="Pp3c17_16310V3.1">
    <property type="protein sequence ID" value="PAC:32907005.CDS.1"/>
    <property type="gene ID" value="Pp3c17_16310"/>
</dbReference>
<organism evidence="1">
    <name type="scientific">Physcomitrium patens</name>
    <name type="common">Spreading-leaved earth moss</name>
    <name type="synonym">Physcomitrella patens</name>
    <dbReference type="NCBI Taxonomy" id="3218"/>
    <lineage>
        <taxon>Eukaryota</taxon>
        <taxon>Viridiplantae</taxon>
        <taxon>Streptophyta</taxon>
        <taxon>Embryophyta</taxon>
        <taxon>Bryophyta</taxon>
        <taxon>Bryophytina</taxon>
        <taxon>Bryopsida</taxon>
        <taxon>Funariidae</taxon>
        <taxon>Funariales</taxon>
        <taxon>Funariaceae</taxon>
        <taxon>Physcomitrium</taxon>
    </lineage>
</organism>
<reference evidence="2" key="3">
    <citation type="submission" date="2020-12" db="UniProtKB">
        <authorList>
            <consortium name="EnsemblPlants"/>
        </authorList>
    </citation>
    <scope>IDENTIFICATION</scope>
</reference>
<dbReference type="AlphaFoldDB" id="A0A2K1J466"/>
<reference evidence="1 3" key="2">
    <citation type="journal article" date="2018" name="Plant J.">
        <title>The Physcomitrella patens chromosome-scale assembly reveals moss genome structure and evolution.</title>
        <authorList>
            <person name="Lang D."/>
            <person name="Ullrich K.K."/>
            <person name="Murat F."/>
            <person name="Fuchs J."/>
            <person name="Jenkins J."/>
            <person name="Haas F.B."/>
            <person name="Piednoel M."/>
            <person name="Gundlach H."/>
            <person name="Van Bel M."/>
            <person name="Meyberg R."/>
            <person name="Vives C."/>
            <person name="Morata J."/>
            <person name="Symeonidi A."/>
            <person name="Hiss M."/>
            <person name="Muchero W."/>
            <person name="Kamisugi Y."/>
            <person name="Saleh O."/>
            <person name="Blanc G."/>
            <person name="Decker E.L."/>
            <person name="van Gessel N."/>
            <person name="Grimwood J."/>
            <person name="Hayes R.D."/>
            <person name="Graham S.W."/>
            <person name="Gunter L.E."/>
            <person name="McDaniel S.F."/>
            <person name="Hoernstein S.N.W."/>
            <person name="Larsson A."/>
            <person name="Li F.W."/>
            <person name="Perroud P.F."/>
            <person name="Phillips J."/>
            <person name="Ranjan P."/>
            <person name="Rokshar D.S."/>
            <person name="Rothfels C.J."/>
            <person name="Schneider L."/>
            <person name="Shu S."/>
            <person name="Stevenson D.W."/>
            <person name="Thummler F."/>
            <person name="Tillich M."/>
            <person name="Villarreal Aguilar J.C."/>
            <person name="Widiez T."/>
            <person name="Wong G.K."/>
            <person name="Wymore A."/>
            <person name="Zhang Y."/>
            <person name="Zimmer A.D."/>
            <person name="Quatrano R.S."/>
            <person name="Mayer K.F.X."/>
            <person name="Goodstein D."/>
            <person name="Casacuberta J.M."/>
            <person name="Vandepoele K."/>
            <person name="Reski R."/>
            <person name="Cuming A.C."/>
            <person name="Tuskan G.A."/>
            <person name="Maumus F."/>
            <person name="Salse J."/>
            <person name="Schmutz J."/>
            <person name="Rensing S.A."/>
        </authorList>
    </citation>
    <scope>NUCLEOTIDE SEQUENCE [LARGE SCALE GENOMIC DNA]</scope>
    <source>
        <strain evidence="2 3">cv. Gransden 2004</strain>
    </source>
</reference>
<evidence type="ECO:0000313" key="1">
    <source>
        <dbReference type="EMBL" id="PNR36316.1"/>
    </source>
</evidence>
<dbReference type="Proteomes" id="UP000006727">
    <property type="component" value="Chromosome 17"/>
</dbReference>
<gene>
    <name evidence="1" type="ORF">PHYPA_022167</name>
</gene>
<evidence type="ECO:0000313" key="3">
    <source>
        <dbReference type="Proteomes" id="UP000006727"/>
    </source>
</evidence>